<evidence type="ECO:0000256" key="1">
    <source>
        <dbReference type="ARBA" id="ARBA00022679"/>
    </source>
</evidence>
<dbReference type="PROSITE" id="PS51186">
    <property type="entry name" value="GNAT"/>
    <property type="match status" value="1"/>
</dbReference>
<evidence type="ECO:0000256" key="2">
    <source>
        <dbReference type="ARBA" id="ARBA00023315"/>
    </source>
</evidence>
<dbReference type="SUPFAM" id="SSF55729">
    <property type="entry name" value="Acyl-CoA N-acyltransferases (Nat)"/>
    <property type="match status" value="1"/>
</dbReference>
<proteinExistence type="predicted"/>
<dbReference type="AlphaFoldDB" id="A0A0M7ADL3"/>
<dbReference type="Pfam" id="PF00583">
    <property type="entry name" value="Acetyltransf_1"/>
    <property type="match status" value="1"/>
</dbReference>
<gene>
    <name evidence="4" type="ORF">LA5096_00070</name>
</gene>
<dbReference type="InterPro" id="IPR000182">
    <property type="entry name" value="GNAT_dom"/>
</dbReference>
<dbReference type="PANTHER" id="PTHR10545:SF42">
    <property type="entry name" value="ACETYLTRANSFERASE"/>
    <property type="match status" value="1"/>
</dbReference>
<sequence>MSDILVRKLARTDKSAWQQHWASYLEFYQQDLSQEVTDGLFERLLSAGSHSAFVAEKQDRIVGFVHFLFHDSSWSLDQVCYLEDLYVSPEVRGGGAGRKLIEAVYTAADLEPGANGKVYWHTNQDNKRAQMLYDRIGELSDYIRYVRS</sequence>
<dbReference type="CDD" id="cd04301">
    <property type="entry name" value="NAT_SF"/>
    <property type="match status" value="1"/>
</dbReference>
<keyword evidence="2" id="KW-0012">Acyltransferase</keyword>
<dbReference type="STRING" id="311410.LA5095_02701"/>
<name>A0A0M7ADL3_9HYPH</name>
<reference evidence="5" key="1">
    <citation type="submission" date="2015-07" db="EMBL/GenBank/DDBJ databases">
        <authorList>
            <person name="Rodrigo-Torres Lidia"/>
            <person name="Arahal R.David."/>
        </authorList>
    </citation>
    <scope>NUCLEOTIDE SEQUENCE [LARGE SCALE GENOMIC DNA]</scope>
    <source>
        <strain evidence="5">CECT 5096</strain>
    </source>
</reference>
<dbReference type="RefSeq" id="WP_029061833.1">
    <property type="nucleotide sequence ID" value="NZ_CANKXR010000019.1"/>
</dbReference>
<dbReference type="OrthoDB" id="9805924at2"/>
<keyword evidence="1 4" id="KW-0808">Transferase</keyword>
<dbReference type="EMBL" id="CXWC01000001">
    <property type="protein sequence ID" value="CTQ63613.1"/>
    <property type="molecule type" value="Genomic_DNA"/>
</dbReference>
<evidence type="ECO:0000259" key="3">
    <source>
        <dbReference type="PROSITE" id="PS51186"/>
    </source>
</evidence>
<dbReference type="InterPro" id="IPR051016">
    <property type="entry name" value="Diverse_Substrate_AcTransf"/>
</dbReference>
<keyword evidence="5" id="KW-1185">Reference proteome</keyword>
<organism evidence="4 5">
    <name type="scientific">Roseibium album</name>
    <dbReference type="NCBI Taxonomy" id="311410"/>
    <lineage>
        <taxon>Bacteria</taxon>
        <taxon>Pseudomonadati</taxon>
        <taxon>Pseudomonadota</taxon>
        <taxon>Alphaproteobacteria</taxon>
        <taxon>Hyphomicrobiales</taxon>
        <taxon>Stappiaceae</taxon>
        <taxon>Roseibium</taxon>
    </lineage>
</organism>
<evidence type="ECO:0000313" key="4">
    <source>
        <dbReference type="EMBL" id="CTQ63613.1"/>
    </source>
</evidence>
<feature type="domain" description="N-acetyltransferase" evidence="3">
    <location>
        <begin position="4"/>
        <end position="148"/>
    </location>
</feature>
<protein>
    <submittedName>
        <fullName evidence="4">Putative acetyltransferase</fullName>
    </submittedName>
</protein>
<evidence type="ECO:0000313" key="5">
    <source>
        <dbReference type="Proteomes" id="UP000049983"/>
    </source>
</evidence>
<dbReference type="Gene3D" id="3.40.630.30">
    <property type="match status" value="1"/>
</dbReference>
<dbReference type="GeneID" id="97667550"/>
<dbReference type="InterPro" id="IPR016181">
    <property type="entry name" value="Acyl_CoA_acyltransferase"/>
</dbReference>
<accession>A0A0M7ADL3</accession>
<dbReference type="PANTHER" id="PTHR10545">
    <property type="entry name" value="DIAMINE N-ACETYLTRANSFERASE"/>
    <property type="match status" value="1"/>
</dbReference>
<dbReference type="GO" id="GO:0008080">
    <property type="term" value="F:N-acetyltransferase activity"/>
    <property type="evidence" value="ECO:0007669"/>
    <property type="project" value="TreeGrafter"/>
</dbReference>
<dbReference type="Proteomes" id="UP000049983">
    <property type="component" value="Unassembled WGS sequence"/>
</dbReference>